<feature type="region of interest" description="Disordered" evidence="1">
    <location>
        <begin position="56"/>
        <end position="155"/>
    </location>
</feature>
<evidence type="ECO:0000313" key="4">
    <source>
        <dbReference type="Proteomes" id="UP000572680"/>
    </source>
</evidence>
<keyword evidence="2" id="KW-0732">Signal</keyword>
<keyword evidence="4" id="KW-1185">Reference proteome</keyword>
<evidence type="ECO:0000256" key="2">
    <source>
        <dbReference type="SAM" id="SignalP"/>
    </source>
</evidence>
<dbReference type="Proteomes" id="UP000572680">
    <property type="component" value="Unassembled WGS sequence"/>
</dbReference>
<gene>
    <name evidence="3" type="ORF">HNR61_000861</name>
</gene>
<evidence type="ECO:0000313" key="3">
    <source>
        <dbReference type="EMBL" id="MBA8949263.1"/>
    </source>
</evidence>
<organism evidence="3 4">
    <name type="scientific">Actinomadura namibiensis</name>
    <dbReference type="NCBI Taxonomy" id="182080"/>
    <lineage>
        <taxon>Bacteria</taxon>
        <taxon>Bacillati</taxon>
        <taxon>Actinomycetota</taxon>
        <taxon>Actinomycetes</taxon>
        <taxon>Streptosporangiales</taxon>
        <taxon>Thermomonosporaceae</taxon>
        <taxon>Actinomadura</taxon>
    </lineage>
</organism>
<comment type="caution">
    <text evidence="3">The sequence shown here is derived from an EMBL/GenBank/DDBJ whole genome shotgun (WGS) entry which is preliminary data.</text>
</comment>
<feature type="compositionally biased region" description="Low complexity" evidence="1">
    <location>
        <begin position="130"/>
        <end position="155"/>
    </location>
</feature>
<feature type="chain" id="PRO_5031003584" evidence="2">
    <location>
        <begin position="33"/>
        <end position="410"/>
    </location>
</feature>
<sequence>MPAHVVPAVRAGLAVAALLAALAGPLSGTADARCIELRGAPARVFDRSELCRSLRSGLTTGQPDMDRALRRSAREAPRRTATGARREARPAGAPARKKARVQERPARSQPLRREPVRLEAPPGPVGGPGVRRPAPAAPERVPSPTMSPAAGAAPVATHAPAGGGLPQSVLVTAVSGALLLTAFVARRRAAGPLVVPVSGTVRRPPRRLRPEAPAPAARAVATAVRLARPAGMGLVGPGADGFARAVLVDLLTGDEPADGLGRANVVTTRAELDRLFDGGVDEALAQALAPRLRVCDLLEESIEHLELELLMAEAERAHPDLSPTGGRGLPTTFWLCTPGQDDDVVLPLVRRGPEHGLVGLLFGPWPHGRTCAVDAAGTVPEAGARVAAPTPAEALARLRAHVAQEQGGWA</sequence>
<name>A0A7W3LJF9_ACTNM</name>
<reference evidence="3 4" key="1">
    <citation type="submission" date="2020-08" db="EMBL/GenBank/DDBJ databases">
        <title>Genomic Encyclopedia of Type Strains, Phase IV (KMG-IV): sequencing the most valuable type-strain genomes for metagenomic binning, comparative biology and taxonomic classification.</title>
        <authorList>
            <person name="Goeker M."/>
        </authorList>
    </citation>
    <scope>NUCLEOTIDE SEQUENCE [LARGE SCALE GENOMIC DNA]</scope>
    <source>
        <strain evidence="3 4">DSM 44197</strain>
    </source>
</reference>
<feature type="compositionally biased region" description="Basic and acidic residues" evidence="1">
    <location>
        <begin position="100"/>
        <end position="117"/>
    </location>
</feature>
<dbReference type="AlphaFoldDB" id="A0A7W3LJF9"/>
<protein>
    <submittedName>
        <fullName evidence="3">Uncharacterized protein</fullName>
    </submittedName>
</protein>
<accession>A0A7W3LJF9</accession>
<feature type="signal peptide" evidence="2">
    <location>
        <begin position="1"/>
        <end position="32"/>
    </location>
</feature>
<dbReference type="EMBL" id="JACJIA010000001">
    <property type="protein sequence ID" value="MBA8949263.1"/>
    <property type="molecule type" value="Genomic_DNA"/>
</dbReference>
<feature type="compositionally biased region" description="Basic and acidic residues" evidence="1">
    <location>
        <begin position="64"/>
        <end position="89"/>
    </location>
</feature>
<dbReference type="RefSeq" id="WP_182841736.1">
    <property type="nucleotide sequence ID" value="NZ_JACJIA010000001.1"/>
</dbReference>
<proteinExistence type="predicted"/>
<evidence type="ECO:0000256" key="1">
    <source>
        <dbReference type="SAM" id="MobiDB-lite"/>
    </source>
</evidence>